<organism evidence="3 4">
    <name type="scientific">Spiroplasma chinense</name>
    <dbReference type="NCBI Taxonomy" id="216932"/>
    <lineage>
        <taxon>Bacteria</taxon>
        <taxon>Bacillati</taxon>
        <taxon>Mycoplasmatota</taxon>
        <taxon>Mollicutes</taxon>
        <taxon>Entomoplasmatales</taxon>
        <taxon>Spiroplasmataceae</taxon>
        <taxon>Spiroplasma</taxon>
    </lineage>
</organism>
<dbReference type="EMBL" id="CP043026">
    <property type="protein sequence ID" value="QEH61243.1"/>
    <property type="molecule type" value="Genomic_DNA"/>
</dbReference>
<dbReference type="AlphaFoldDB" id="A0A5B9Y3B5"/>
<dbReference type="PANTHER" id="PTHR30204:SF82">
    <property type="entry name" value="TRANSCRIPTIONAL REGULATOR, MERR FAMILY"/>
    <property type="match status" value="1"/>
</dbReference>
<dbReference type="PANTHER" id="PTHR30204">
    <property type="entry name" value="REDOX-CYCLING DRUG-SENSING TRANSCRIPTIONAL ACTIVATOR SOXR"/>
    <property type="match status" value="1"/>
</dbReference>
<dbReference type="Gene3D" id="1.10.1660.10">
    <property type="match status" value="1"/>
</dbReference>
<dbReference type="PROSITE" id="PS50937">
    <property type="entry name" value="HTH_MERR_2"/>
    <property type="match status" value="1"/>
</dbReference>
<evidence type="ECO:0000313" key="4">
    <source>
        <dbReference type="Proteomes" id="UP000323144"/>
    </source>
</evidence>
<name>A0A5B9Y3B5_9MOLU</name>
<dbReference type="Proteomes" id="UP000323144">
    <property type="component" value="Chromosome"/>
</dbReference>
<evidence type="ECO:0000313" key="3">
    <source>
        <dbReference type="EMBL" id="QEH61243.1"/>
    </source>
</evidence>
<gene>
    <name evidence="3" type="ORF">SCHIN_v1c00450</name>
</gene>
<dbReference type="Pfam" id="PF13411">
    <property type="entry name" value="MerR_1"/>
    <property type="match status" value="1"/>
</dbReference>
<proteinExistence type="predicted"/>
<dbReference type="KEGG" id="schi:SCHIN_v1c00450"/>
<dbReference type="GO" id="GO:0003700">
    <property type="term" value="F:DNA-binding transcription factor activity"/>
    <property type="evidence" value="ECO:0007669"/>
    <property type="project" value="InterPro"/>
</dbReference>
<reference evidence="3 4" key="1">
    <citation type="submission" date="2019-08" db="EMBL/GenBank/DDBJ databases">
        <title>Complete genome sequence of Spiroplasma chinense CCH (DSM 19755).</title>
        <authorList>
            <person name="Shen H.-Y."/>
            <person name="Lin Y.-C."/>
            <person name="Chou L."/>
            <person name="Kuo C.-H."/>
        </authorList>
    </citation>
    <scope>NUCLEOTIDE SEQUENCE [LARGE SCALE GENOMIC DNA]</scope>
    <source>
        <strain evidence="3 4">CCH</strain>
    </source>
</reference>
<dbReference type="SMART" id="SM00422">
    <property type="entry name" value="HTH_MERR"/>
    <property type="match status" value="1"/>
</dbReference>
<dbReference type="SUPFAM" id="SSF46955">
    <property type="entry name" value="Putative DNA-binding domain"/>
    <property type="match status" value="1"/>
</dbReference>
<accession>A0A5B9Y3B5</accession>
<dbReference type="CDD" id="cd01109">
    <property type="entry name" value="HTH_YyaN"/>
    <property type="match status" value="1"/>
</dbReference>
<evidence type="ECO:0000259" key="2">
    <source>
        <dbReference type="PROSITE" id="PS50937"/>
    </source>
</evidence>
<dbReference type="RefSeq" id="WP_166507638.1">
    <property type="nucleotide sequence ID" value="NZ_CP043026.1"/>
</dbReference>
<feature type="domain" description="HTH merR-type" evidence="2">
    <location>
        <begin position="4"/>
        <end position="73"/>
    </location>
</feature>
<dbReference type="InterPro" id="IPR047057">
    <property type="entry name" value="MerR_fam"/>
</dbReference>
<dbReference type="InterPro" id="IPR000551">
    <property type="entry name" value="MerR-type_HTH_dom"/>
</dbReference>
<keyword evidence="1" id="KW-0238">DNA-binding</keyword>
<keyword evidence="4" id="KW-1185">Reference proteome</keyword>
<sequence>MEKKYYINDIAKKFNISEHTLRYYDKKMLLKNFKRDDNGYRYLNEDDLRTIEVIICLKKTNMSLEDIKHYLKLVEQGRDTLKERQQMIEKQLQEAHSIRKDIDDQIVYLEYKLKFYDDLIKEN</sequence>
<dbReference type="InterPro" id="IPR009061">
    <property type="entry name" value="DNA-bd_dom_put_sf"/>
</dbReference>
<evidence type="ECO:0000256" key="1">
    <source>
        <dbReference type="ARBA" id="ARBA00023125"/>
    </source>
</evidence>
<dbReference type="GO" id="GO:0003677">
    <property type="term" value="F:DNA binding"/>
    <property type="evidence" value="ECO:0007669"/>
    <property type="project" value="UniProtKB-KW"/>
</dbReference>
<protein>
    <submittedName>
        <fullName evidence="3">MerR family transcriptional regulator</fullName>
    </submittedName>
</protein>